<evidence type="ECO:0000256" key="4">
    <source>
        <dbReference type="ARBA" id="ARBA00023136"/>
    </source>
</evidence>
<dbReference type="PANTHER" id="PTHR36974">
    <property type="entry name" value="MEMBRANE PROTEIN-RELATED"/>
    <property type="match status" value="1"/>
</dbReference>
<gene>
    <name evidence="6" type="ORF">IM700_017280</name>
</gene>
<evidence type="ECO:0000256" key="2">
    <source>
        <dbReference type="ARBA" id="ARBA00022692"/>
    </source>
</evidence>
<comment type="caution">
    <text evidence="6">The sequence shown here is derived from an EMBL/GenBank/DDBJ whole genome shotgun (WGS) entry which is preliminary data.</text>
</comment>
<protein>
    <submittedName>
        <fullName evidence="6">DoxX family protein</fullName>
    </submittedName>
</protein>
<dbReference type="InterPro" id="IPR032808">
    <property type="entry name" value="DoxX"/>
</dbReference>
<dbReference type="Pfam" id="PF13564">
    <property type="entry name" value="DoxX_2"/>
    <property type="match status" value="1"/>
</dbReference>
<proteinExistence type="predicted"/>
<dbReference type="EMBL" id="JADCNN020000018">
    <property type="protein sequence ID" value="MBM6997414.1"/>
    <property type="molecule type" value="Genomic_DNA"/>
</dbReference>
<feature type="transmembrane region" description="Helical" evidence="5">
    <location>
        <begin position="67"/>
        <end position="86"/>
    </location>
</feature>
<organism evidence="6 7">
    <name type="scientific">Paenibacillus rhizolycopersici</name>
    <dbReference type="NCBI Taxonomy" id="2780073"/>
    <lineage>
        <taxon>Bacteria</taxon>
        <taxon>Bacillati</taxon>
        <taxon>Bacillota</taxon>
        <taxon>Bacilli</taxon>
        <taxon>Bacillales</taxon>
        <taxon>Paenibacillaceae</taxon>
        <taxon>Paenibacillus</taxon>
    </lineage>
</organism>
<feature type="transmembrane region" description="Helical" evidence="5">
    <location>
        <begin position="92"/>
        <end position="111"/>
    </location>
</feature>
<accession>A0ABS2HCW2</accession>
<dbReference type="PANTHER" id="PTHR36974:SF1">
    <property type="entry name" value="DOXX FAMILY MEMBRANE PROTEIN"/>
    <property type="match status" value="1"/>
</dbReference>
<evidence type="ECO:0000313" key="6">
    <source>
        <dbReference type="EMBL" id="MBM6997414.1"/>
    </source>
</evidence>
<keyword evidence="7" id="KW-1185">Reference proteome</keyword>
<evidence type="ECO:0000256" key="1">
    <source>
        <dbReference type="ARBA" id="ARBA00004141"/>
    </source>
</evidence>
<reference evidence="6 7" key="1">
    <citation type="submission" date="2021-01" db="EMBL/GenBank/DDBJ databases">
        <title>Paenibacillus sp.nov. isolated from the rhizosphere soil of tomato plant.</title>
        <authorList>
            <person name="Thin K.K."/>
            <person name="Zhang X."/>
            <person name="He S."/>
        </authorList>
    </citation>
    <scope>NUCLEOTIDE SEQUENCE [LARGE SCALE GENOMIC DNA]</scope>
    <source>
        <strain evidence="6 7">DXFW5</strain>
    </source>
</reference>
<keyword evidence="3 5" id="KW-1133">Transmembrane helix</keyword>
<name>A0ABS2HCW2_9BACL</name>
<keyword evidence="4 5" id="KW-0472">Membrane</keyword>
<feature type="transmembrane region" description="Helical" evidence="5">
    <location>
        <begin position="131"/>
        <end position="147"/>
    </location>
</feature>
<evidence type="ECO:0000256" key="3">
    <source>
        <dbReference type="ARBA" id="ARBA00022989"/>
    </source>
</evidence>
<dbReference type="Proteomes" id="UP001516620">
    <property type="component" value="Unassembled WGS sequence"/>
</dbReference>
<sequence length="148" mass="15703">MAPLIALVTSFVIFRSVGLLGWTYFDSWHSSLQAAVVVMLLLAASAHWGKRRQDLKRMVPPGFPNPAWVVSATGVLEIAGAIGILIPSLSLLASICLVLLLIAMFPANIYAAKQGITIGGQPVPKLGVRSLLQIVFIAAILLSSPIFG</sequence>
<comment type="subcellular location">
    <subcellularLocation>
        <location evidence="1">Membrane</location>
        <topology evidence="1">Multi-pass membrane protein</topology>
    </subcellularLocation>
</comment>
<feature type="transmembrane region" description="Helical" evidence="5">
    <location>
        <begin position="28"/>
        <end position="46"/>
    </location>
</feature>
<evidence type="ECO:0000256" key="5">
    <source>
        <dbReference type="SAM" id="Phobius"/>
    </source>
</evidence>
<keyword evidence="2 5" id="KW-0812">Transmembrane</keyword>
<evidence type="ECO:0000313" key="7">
    <source>
        <dbReference type="Proteomes" id="UP001516620"/>
    </source>
</evidence>